<evidence type="ECO:0000313" key="4">
    <source>
        <dbReference type="Proteomes" id="UP001415857"/>
    </source>
</evidence>
<feature type="compositionally biased region" description="Polar residues" evidence="1">
    <location>
        <begin position="566"/>
        <end position="577"/>
    </location>
</feature>
<dbReference type="Gene3D" id="2.60.200.20">
    <property type="match status" value="1"/>
</dbReference>
<dbReference type="Proteomes" id="UP001415857">
    <property type="component" value="Unassembled WGS sequence"/>
</dbReference>
<name>A0AAP0NDT2_LIQFO</name>
<dbReference type="InterPro" id="IPR025999">
    <property type="entry name" value="MCRS_N"/>
</dbReference>
<feature type="domain" description="FHA" evidence="2">
    <location>
        <begin position="790"/>
        <end position="846"/>
    </location>
</feature>
<dbReference type="Pfam" id="PF00498">
    <property type="entry name" value="FHA"/>
    <property type="match status" value="1"/>
</dbReference>
<dbReference type="GO" id="GO:0002151">
    <property type="term" value="F:G-quadruplex RNA binding"/>
    <property type="evidence" value="ECO:0007669"/>
    <property type="project" value="InterPro"/>
</dbReference>
<dbReference type="EMBL" id="JBBPBK010000014">
    <property type="protein sequence ID" value="KAK9270337.1"/>
    <property type="molecule type" value="Genomic_DNA"/>
</dbReference>
<dbReference type="PANTHER" id="PTHR13233">
    <property type="entry name" value="MICROSPHERULE PROTEIN 1"/>
    <property type="match status" value="1"/>
</dbReference>
<dbReference type="CDD" id="cd22687">
    <property type="entry name" value="FHA_MCRS1"/>
    <property type="match status" value="1"/>
</dbReference>
<dbReference type="GO" id="GO:0045944">
    <property type="term" value="P:positive regulation of transcription by RNA polymerase II"/>
    <property type="evidence" value="ECO:0007669"/>
    <property type="project" value="TreeGrafter"/>
</dbReference>
<evidence type="ECO:0000256" key="1">
    <source>
        <dbReference type="SAM" id="MobiDB-lite"/>
    </source>
</evidence>
<sequence length="894" mass="97725">MGAVAPISAWIPEDDLLLKNAVEAGASLESLAKGAVQFSRRFTVRELQERWHSLLYDPVVSAEASDRMIEFERSALNLPSKSSRFGNAKENKCVPGKRKAESVRSCYYAMRKRICNEPFNSMDLSFLVAPGDNNCLGNGDEPPSANCMLGDPISNHYELEQSNLDLMHRPFPQVVTDGAAASSVGGTAYAFHTEPQNGIEGEFPVEQSNIHKETPHILGENLSLIGNCSGVEEMGRSEEMPVCNLFEADHLEAKPPTTFDQVNRNSGNVCSGFGGSQVFNSPISDCGAPFHSLGYSSPLAEMPIWRTIEGISEPAMPVDVGLAEEDHCAGDTFAFPDDGGAKNTSTSGYDVTHSDSNLKNQIPCGEMKCSPASTEGYLVELSNSLLNFTNEEELLFMDVDGKDVIDKSYFDGLSSLLLNSPNDVNQDQLPNIAELEASASRDSYLVIPDGAYPGVLNDNGGSQYVDGNIVCNSDVQMSSSSLALNSQFPELRDGVICCTLNTEDSEIPCNDDVFLPCQMPSSLSPVTKQNFHEAKIPNSSIVNAFSDNGKPSERAPSLVNRERKNPGQSHMSSQLIGSQVLAESDSSHLVSRSAGIAYGGPSQISLENVRTNSLLPKTVKEEPSEIELVKHHSYNSTDCFLENPGHGSDGFKSYPQTGVSCGQQEVNRLATIQNHQALPVELESVDMAFPETVVNPSTSDQEEQPLGSDDDIPYFSDIEAMILDMDLGPDDQDFYFSGEVSRYQHEDARRAIIRLEQSAHSYMQRAIASHGAFAVLYGRHSKHYIKKPEVLLGRTTEDVIVDIDLGREGRPNKISRRQAIINMDKSGTFYLKNLGKLSILVNNKEVAPGQSLSLNSSCLIEIRGMPFVFETNQSCVKQYIDKIIRISQTEENKV</sequence>
<evidence type="ECO:0000313" key="3">
    <source>
        <dbReference type="EMBL" id="KAK9270337.1"/>
    </source>
</evidence>
<comment type="caution">
    <text evidence="3">The sequence shown here is derived from an EMBL/GenBank/DDBJ whole genome shotgun (WGS) entry which is preliminary data.</text>
</comment>
<dbReference type="PANTHER" id="PTHR13233:SF0">
    <property type="entry name" value="MICROSPHERULE PROTEIN 1"/>
    <property type="match status" value="1"/>
</dbReference>
<feature type="region of interest" description="Disordered" evidence="1">
    <location>
        <begin position="542"/>
        <end position="578"/>
    </location>
</feature>
<protein>
    <recommendedName>
        <fullName evidence="2">FHA domain-containing protein</fullName>
    </recommendedName>
</protein>
<dbReference type="SMART" id="SM00240">
    <property type="entry name" value="FHA"/>
    <property type="match status" value="1"/>
</dbReference>
<gene>
    <name evidence="3" type="ORF">L1049_025916</name>
</gene>
<dbReference type="InterPro" id="IPR000253">
    <property type="entry name" value="FHA_dom"/>
</dbReference>
<dbReference type="GO" id="GO:0044545">
    <property type="term" value="C:NSL complex"/>
    <property type="evidence" value="ECO:0007669"/>
    <property type="project" value="TreeGrafter"/>
</dbReference>
<dbReference type="FunFam" id="2.60.200.20:FF:000052">
    <property type="entry name" value="Microspherule protein 1"/>
    <property type="match status" value="1"/>
</dbReference>
<dbReference type="InterPro" id="IPR037912">
    <property type="entry name" value="MCRS1"/>
</dbReference>
<keyword evidence="4" id="KW-1185">Reference proteome</keyword>
<accession>A0AAP0NDT2</accession>
<evidence type="ECO:0000259" key="2">
    <source>
        <dbReference type="PROSITE" id="PS50006"/>
    </source>
</evidence>
<dbReference type="InterPro" id="IPR008984">
    <property type="entry name" value="SMAD_FHA_dom_sf"/>
</dbReference>
<proteinExistence type="predicted"/>
<dbReference type="PROSITE" id="PS50006">
    <property type="entry name" value="FHA_DOMAIN"/>
    <property type="match status" value="1"/>
</dbReference>
<dbReference type="GO" id="GO:0071339">
    <property type="term" value="C:MLL1 complex"/>
    <property type="evidence" value="ECO:0007669"/>
    <property type="project" value="InterPro"/>
</dbReference>
<dbReference type="SUPFAM" id="SSF49879">
    <property type="entry name" value="SMAD/FHA domain"/>
    <property type="match status" value="1"/>
</dbReference>
<reference evidence="3 4" key="1">
    <citation type="journal article" date="2024" name="Plant J.">
        <title>Genome sequences and population genomics reveal climatic adaptation and genomic divergence between two closely related sweetgum species.</title>
        <authorList>
            <person name="Xu W.Q."/>
            <person name="Ren C.Q."/>
            <person name="Zhang X.Y."/>
            <person name="Comes H.P."/>
            <person name="Liu X.H."/>
            <person name="Li Y.G."/>
            <person name="Kettle C.J."/>
            <person name="Jalonen R."/>
            <person name="Gaisberger H."/>
            <person name="Ma Y.Z."/>
            <person name="Qiu Y.X."/>
        </authorList>
    </citation>
    <scope>NUCLEOTIDE SEQUENCE [LARGE SCALE GENOMIC DNA]</scope>
    <source>
        <strain evidence="3">Hangzhou</strain>
    </source>
</reference>
<dbReference type="AlphaFoldDB" id="A0AAP0NDT2"/>
<dbReference type="Pfam" id="PF13325">
    <property type="entry name" value="MCRS_N"/>
    <property type="match status" value="1"/>
</dbReference>
<organism evidence="3 4">
    <name type="scientific">Liquidambar formosana</name>
    <name type="common">Formosan gum</name>
    <dbReference type="NCBI Taxonomy" id="63359"/>
    <lineage>
        <taxon>Eukaryota</taxon>
        <taxon>Viridiplantae</taxon>
        <taxon>Streptophyta</taxon>
        <taxon>Embryophyta</taxon>
        <taxon>Tracheophyta</taxon>
        <taxon>Spermatophyta</taxon>
        <taxon>Magnoliopsida</taxon>
        <taxon>eudicotyledons</taxon>
        <taxon>Gunneridae</taxon>
        <taxon>Pentapetalae</taxon>
        <taxon>Saxifragales</taxon>
        <taxon>Altingiaceae</taxon>
        <taxon>Liquidambar</taxon>
    </lineage>
</organism>
<dbReference type="GO" id="GO:0031011">
    <property type="term" value="C:Ino80 complex"/>
    <property type="evidence" value="ECO:0007669"/>
    <property type="project" value="InterPro"/>
</dbReference>